<keyword evidence="2" id="KW-0732">Signal</keyword>
<dbReference type="EMBL" id="LUCH01005922">
    <property type="protein sequence ID" value="KAF5397681.1"/>
    <property type="molecule type" value="Genomic_DNA"/>
</dbReference>
<evidence type="ECO:0000256" key="1">
    <source>
        <dbReference type="ARBA" id="ARBA00023157"/>
    </source>
</evidence>
<evidence type="ECO:0000259" key="3">
    <source>
        <dbReference type="PROSITE" id="PS50015"/>
    </source>
</evidence>
<feature type="signal peptide" evidence="2">
    <location>
        <begin position="1"/>
        <end position="17"/>
    </location>
</feature>
<dbReference type="Proteomes" id="UP000748531">
    <property type="component" value="Unassembled WGS sequence"/>
</dbReference>
<evidence type="ECO:0000313" key="4">
    <source>
        <dbReference type="EMBL" id="KAF5397681.1"/>
    </source>
</evidence>
<evidence type="ECO:0000313" key="5">
    <source>
        <dbReference type="Proteomes" id="UP000748531"/>
    </source>
</evidence>
<keyword evidence="1" id="KW-1015">Disulfide bond</keyword>
<dbReference type="OrthoDB" id="6249516at2759"/>
<proteinExistence type="predicted"/>
<dbReference type="InterPro" id="IPR011001">
    <property type="entry name" value="Saposin-like"/>
</dbReference>
<dbReference type="PROSITE" id="PS50015">
    <property type="entry name" value="SAP_B"/>
    <property type="match status" value="1"/>
</dbReference>
<accession>A0A8J4T3H6</accession>
<evidence type="ECO:0000256" key="2">
    <source>
        <dbReference type="SAM" id="SignalP"/>
    </source>
</evidence>
<sequence>MRLVLFFLSVLLPVVLLKSTKVISSTDIACIRCQIIFNLMKRLYADKSSRAALCNQLVIGCQQLSYRELRAGCVKLVYEYLDAWLIMMSKELNPLKTCKCSSYLIHRTSNFAENNSGSNNTVLTSV</sequence>
<comment type="caution">
    <text evidence="4">The sequence shown here is derived from an EMBL/GenBank/DDBJ whole genome shotgun (WGS) entry which is preliminary data.</text>
</comment>
<organism evidence="4 5">
    <name type="scientific">Paragonimus heterotremus</name>
    <dbReference type="NCBI Taxonomy" id="100268"/>
    <lineage>
        <taxon>Eukaryota</taxon>
        <taxon>Metazoa</taxon>
        <taxon>Spiralia</taxon>
        <taxon>Lophotrochozoa</taxon>
        <taxon>Platyhelminthes</taxon>
        <taxon>Trematoda</taxon>
        <taxon>Digenea</taxon>
        <taxon>Plagiorchiida</taxon>
        <taxon>Troglotremata</taxon>
        <taxon>Troglotrematidae</taxon>
        <taxon>Paragonimus</taxon>
    </lineage>
</organism>
<protein>
    <recommendedName>
        <fullName evidence="3">Saposin B-type domain-containing protein</fullName>
    </recommendedName>
</protein>
<dbReference type="SUPFAM" id="SSF47862">
    <property type="entry name" value="Saposin"/>
    <property type="match status" value="1"/>
</dbReference>
<feature type="chain" id="PRO_5035214840" description="Saposin B-type domain-containing protein" evidence="2">
    <location>
        <begin position="18"/>
        <end position="126"/>
    </location>
</feature>
<dbReference type="AlphaFoldDB" id="A0A8J4T3H6"/>
<dbReference type="InterPro" id="IPR008139">
    <property type="entry name" value="SaposinB_dom"/>
</dbReference>
<gene>
    <name evidence="4" type="ORF">PHET_09347</name>
</gene>
<reference evidence="4" key="1">
    <citation type="submission" date="2019-05" db="EMBL/GenBank/DDBJ databases">
        <title>Annotation for the trematode Paragonimus heterotremus.</title>
        <authorList>
            <person name="Choi Y.-J."/>
        </authorList>
    </citation>
    <scope>NUCLEOTIDE SEQUENCE</scope>
    <source>
        <strain evidence="4">LC</strain>
    </source>
</reference>
<keyword evidence="5" id="KW-1185">Reference proteome</keyword>
<feature type="domain" description="Saposin B-type" evidence="3">
    <location>
        <begin position="26"/>
        <end position="110"/>
    </location>
</feature>
<dbReference type="Gene3D" id="1.10.225.10">
    <property type="entry name" value="Saposin-like"/>
    <property type="match status" value="1"/>
</dbReference>
<name>A0A8J4T3H6_9TREM</name>